<dbReference type="EMBL" id="JABDTM020026087">
    <property type="protein sequence ID" value="KAH0812392.1"/>
    <property type="molecule type" value="Genomic_DNA"/>
</dbReference>
<feature type="transmembrane region" description="Helical" evidence="21">
    <location>
        <begin position="1814"/>
        <end position="1841"/>
    </location>
</feature>
<dbReference type="SUPFAM" id="SSF50494">
    <property type="entry name" value="Trypsin-like serine proteases"/>
    <property type="match status" value="1"/>
</dbReference>
<dbReference type="PANTHER" id="PTHR11005">
    <property type="entry name" value="LYSOSOMAL ACID LIPASE-RELATED"/>
    <property type="match status" value="1"/>
</dbReference>
<dbReference type="GO" id="GO:0005576">
    <property type="term" value="C:extracellular region"/>
    <property type="evidence" value="ECO:0007669"/>
    <property type="project" value="UniProtKB-SubCell"/>
</dbReference>
<evidence type="ECO:0000256" key="21">
    <source>
        <dbReference type="RuleBase" id="RU010713"/>
    </source>
</evidence>
<feature type="compositionally biased region" description="Basic and acidic residues" evidence="22">
    <location>
        <begin position="1156"/>
        <end position="1168"/>
    </location>
</feature>
<dbReference type="Gene3D" id="2.40.10.10">
    <property type="entry name" value="Trypsin-like serine proteases"/>
    <property type="match status" value="1"/>
</dbReference>
<evidence type="ECO:0000256" key="3">
    <source>
        <dbReference type="ARBA" id="ARBA00004651"/>
    </source>
</evidence>
<dbReference type="PROSITE" id="PS00134">
    <property type="entry name" value="TRYPSIN_HIS"/>
    <property type="match status" value="1"/>
</dbReference>
<evidence type="ECO:0000256" key="8">
    <source>
        <dbReference type="ARBA" id="ARBA00022692"/>
    </source>
</evidence>
<evidence type="ECO:0000256" key="12">
    <source>
        <dbReference type="ARBA" id="ARBA00022949"/>
    </source>
</evidence>
<comment type="similarity">
    <text evidence="21">Belongs to the pannexin family.</text>
</comment>
<comment type="function">
    <text evidence="21">Structural component of the gap junctions.</text>
</comment>
<keyword evidence="8 21" id="KW-0812">Transmembrane</keyword>
<feature type="chain" id="PRO_5035284915" description="Innexin" evidence="23">
    <location>
        <begin position="24"/>
        <end position="2413"/>
    </location>
</feature>
<dbReference type="Pfam" id="PF18322">
    <property type="entry name" value="CLIP_1"/>
    <property type="match status" value="1"/>
</dbReference>
<dbReference type="GO" id="GO:0006508">
    <property type="term" value="P:proteolysis"/>
    <property type="evidence" value="ECO:0007669"/>
    <property type="project" value="InterPro"/>
</dbReference>
<evidence type="ECO:0000256" key="4">
    <source>
        <dbReference type="ARBA" id="ARBA00010701"/>
    </source>
</evidence>
<dbReference type="GO" id="GO:0005886">
    <property type="term" value="C:plasma membrane"/>
    <property type="evidence" value="ECO:0007669"/>
    <property type="project" value="UniProtKB-SubCell"/>
</dbReference>
<dbReference type="InterPro" id="IPR006693">
    <property type="entry name" value="AB_hydrolase_lipase"/>
</dbReference>
<dbReference type="InterPro" id="IPR041515">
    <property type="entry name" value="PPAF-2-like_Clip"/>
</dbReference>
<dbReference type="PRINTS" id="PR01262">
    <property type="entry name" value="INNEXIN"/>
</dbReference>
<feature type="region of interest" description="Disordered" evidence="22">
    <location>
        <begin position="2327"/>
        <end position="2377"/>
    </location>
</feature>
<evidence type="ECO:0000256" key="15">
    <source>
        <dbReference type="ARBA" id="ARBA00023065"/>
    </source>
</evidence>
<keyword evidence="18" id="KW-1015">Disulfide bond</keyword>
<feature type="compositionally biased region" description="Polar residues" evidence="22">
    <location>
        <begin position="2330"/>
        <end position="2347"/>
    </location>
</feature>
<dbReference type="Pfam" id="PF04083">
    <property type="entry name" value="Abhydro_lipase"/>
    <property type="match status" value="2"/>
</dbReference>
<dbReference type="Pfam" id="PF00561">
    <property type="entry name" value="Abhydrolase_1"/>
    <property type="match status" value="2"/>
</dbReference>
<keyword evidence="5 21" id="KW-0813">Transport</keyword>
<dbReference type="SUPFAM" id="SSF53474">
    <property type="entry name" value="alpha/beta-Hydrolases"/>
    <property type="match status" value="3"/>
</dbReference>
<dbReference type="SMART" id="SM00020">
    <property type="entry name" value="Tryp_SPc"/>
    <property type="match status" value="1"/>
</dbReference>
<feature type="region of interest" description="Disordered" evidence="22">
    <location>
        <begin position="1152"/>
        <end position="1174"/>
    </location>
</feature>
<evidence type="ECO:0000259" key="24">
    <source>
        <dbReference type="PROSITE" id="PS50240"/>
    </source>
</evidence>
<evidence type="ECO:0000256" key="11">
    <source>
        <dbReference type="ARBA" id="ARBA00022868"/>
    </source>
</evidence>
<feature type="compositionally biased region" description="Polar residues" evidence="22">
    <location>
        <begin position="2358"/>
        <end position="2372"/>
    </location>
</feature>
<dbReference type="GO" id="GO:0004252">
    <property type="term" value="F:serine-type endopeptidase activity"/>
    <property type="evidence" value="ECO:0007669"/>
    <property type="project" value="InterPro"/>
</dbReference>
<reference evidence="25" key="1">
    <citation type="journal article" date="2020" name="J Insects Food Feed">
        <title>The yellow mealworm (Tenebrio molitor) genome: a resource for the emerging insects as food and feed industry.</title>
        <authorList>
            <person name="Eriksson T."/>
            <person name="Andere A."/>
            <person name="Kelstrup H."/>
            <person name="Emery V."/>
            <person name="Picard C."/>
        </authorList>
    </citation>
    <scope>NUCLEOTIDE SEQUENCE</scope>
    <source>
        <strain evidence="25">Stoneville</strain>
        <tissue evidence="25">Whole head</tissue>
    </source>
</reference>
<evidence type="ECO:0000256" key="1">
    <source>
        <dbReference type="ARBA" id="ARBA00004610"/>
    </source>
</evidence>
<reference evidence="25" key="2">
    <citation type="submission" date="2021-08" db="EMBL/GenBank/DDBJ databases">
        <authorList>
            <person name="Eriksson T."/>
        </authorList>
    </citation>
    <scope>NUCLEOTIDE SEQUENCE</scope>
    <source>
        <strain evidence="25">Stoneville</strain>
        <tissue evidence="25">Whole head</tissue>
    </source>
</reference>
<dbReference type="FunFam" id="2.40.10.10:FF:000038">
    <property type="entry name" value="Serine protease"/>
    <property type="match status" value="1"/>
</dbReference>
<evidence type="ECO:0000256" key="20">
    <source>
        <dbReference type="ARBA" id="ARBA00023303"/>
    </source>
</evidence>
<dbReference type="GO" id="GO:0016042">
    <property type="term" value="P:lipid catabolic process"/>
    <property type="evidence" value="ECO:0007669"/>
    <property type="project" value="UniProtKB-KW"/>
</dbReference>
<evidence type="ECO:0000256" key="22">
    <source>
        <dbReference type="SAM" id="MobiDB-lite"/>
    </source>
</evidence>
<evidence type="ECO:0000313" key="25">
    <source>
        <dbReference type="EMBL" id="KAH0812392.1"/>
    </source>
</evidence>
<name>A0A8J6L9W3_TENMO</name>
<keyword evidence="17 21" id="KW-0472">Membrane</keyword>
<evidence type="ECO:0000256" key="13">
    <source>
        <dbReference type="ARBA" id="ARBA00022963"/>
    </source>
</evidence>
<keyword evidence="6" id="KW-1003">Cell membrane</keyword>
<gene>
    <name evidence="21" type="primary">inx</name>
    <name evidence="25" type="ORF">GEV33_010399</name>
</gene>
<dbReference type="InterPro" id="IPR029058">
    <property type="entry name" value="AB_hydrolase_fold"/>
</dbReference>
<keyword evidence="15 21" id="KW-0406">Ion transport</keyword>
<feature type="region of interest" description="Disordered" evidence="22">
    <location>
        <begin position="1297"/>
        <end position="1320"/>
    </location>
</feature>
<keyword evidence="12" id="KW-0965">Cell junction</keyword>
<comment type="caution">
    <text evidence="21">Lacks conserved residue(s) required for the propagation of feature annotation.</text>
</comment>
<feature type="compositionally biased region" description="Basic and acidic residues" evidence="22">
    <location>
        <begin position="1306"/>
        <end position="1320"/>
    </location>
</feature>
<keyword evidence="11" id="KW-0303">Gap junction</keyword>
<evidence type="ECO:0000256" key="7">
    <source>
        <dbReference type="ARBA" id="ARBA00022525"/>
    </source>
</evidence>
<proteinExistence type="inferred from homology"/>
<comment type="subcellular location">
    <subcellularLocation>
        <location evidence="1">Cell junction</location>
        <location evidence="1">Gap junction</location>
    </subcellularLocation>
    <subcellularLocation>
        <location evidence="3 21">Cell membrane</location>
        <topology evidence="3 21">Multi-pass membrane protein</topology>
    </subcellularLocation>
    <subcellularLocation>
        <location evidence="2">Secreted</location>
    </subcellularLocation>
</comment>
<evidence type="ECO:0000313" key="26">
    <source>
        <dbReference type="Proteomes" id="UP000719412"/>
    </source>
</evidence>
<dbReference type="FunFam" id="3.40.50.1820:FF:000057">
    <property type="entry name" value="Lipase"/>
    <property type="match status" value="2"/>
</dbReference>
<dbReference type="InterPro" id="IPR018114">
    <property type="entry name" value="TRYPSIN_HIS"/>
</dbReference>
<keyword evidence="10" id="KW-0378">Hydrolase</keyword>
<dbReference type="Pfam" id="PF00876">
    <property type="entry name" value="Innexin"/>
    <property type="match status" value="3"/>
</dbReference>
<evidence type="ECO:0000256" key="23">
    <source>
        <dbReference type="SAM" id="SignalP"/>
    </source>
</evidence>
<evidence type="ECO:0000256" key="9">
    <source>
        <dbReference type="ARBA" id="ARBA00022729"/>
    </source>
</evidence>
<dbReference type="InterPro" id="IPR009003">
    <property type="entry name" value="Peptidase_S1_PA"/>
</dbReference>
<dbReference type="Gene3D" id="3.40.50.1820">
    <property type="entry name" value="alpha/beta hydrolase"/>
    <property type="match status" value="3"/>
</dbReference>
<dbReference type="Pfam" id="PF00089">
    <property type="entry name" value="Trypsin"/>
    <property type="match status" value="1"/>
</dbReference>
<dbReference type="InterPro" id="IPR000990">
    <property type="entry name" value="Innexin"/>
</dbReference>
<keyword evidence="9 23" id="KW-0732">Signal</keyword>
<dbReference type="PROSITE" id="PS51013">
    <property type="entry name" value="PANNEXIN"/>
    <property type="match status" value="2"/>
</dbReference>
<evidence type="ECO:0000256" key="10">
    <source>
        <dbReference type="ARBA" id="ARBA00022801"/>
    </source>
</evidence>
<keyword evidence="20 21" id="KW-0407">Ion channel</keyword>
<dbReference type="InterPro" id="IPR001254">
    <property type="entry name" value="Trypsin_dom"/>
</dbReference>
<dbReference type="GO" id="GO:0034220">
    <property type="term" value="P:monoatomic ion transmembrane transport"/>
    <property type="evidence" value="ECO:0007669"/>
    <property type="project" value="UniProtKB-KW"/>
</dbReference>
<sequence>MVFKIKLHLLLVLSPFIFVPFNSNNSCNNYLSYLFISFSSDCYHNPDVNDNIVRTTQIAKQSNPSQLFPKTNIIQRHTNSSETHHVQTQDGYILGLFRIRRDNPRGVILFQHPYNFDARIWVTQYNDSVAFLYWRAGYDVWLGNTRGSLYSKKHVTLKPSDSDFWDHSFHELAYYDLHATVEYVKKTTGGSKIIYVGYCMGAISGLIYASIKPEDASKSIQIMITLAPVISYQDAHGPLMTAIAILYKLQPLREYMGIYSVGRYDIWYLRLLRFFYLFFPFKKLLPYTISLFFGWTPDEMDPNYANLMVSHFGSEASLKVVDHGHQMHLDNRFQVYSYGNDHNMKVYGSPKPSLYSLEAIKLPVFIVCSYDDYISHYKDNERLFNSLPQEATIYGKLVVKGMNHFDYAYGKRRNEEVHNKVLQLLNSLCEDKMGVKMMRYITWHLLFVLLPFIFVPFNSNNSCGSYLSYLFISFSSDCYHNPDINDNITNVIQRHTNSSETHQVQTEDGYVLDLFRIHRKNPRGVILFQHSFLFDARIWVNQKNDSVAFFFWKAGYDVWLGNSRGNFYAKKHVRLRPSDPEFWNYSLSELGYFDLNATIEYIKATTNQRKIIYVGHSLGGTTGLIYASMRPEDALNSLQIMITMASGTTFKYGYGMVRTAVPVSIMMQRFKEYTGVYSIAKYDICPARDSNPEPSDFKPSAYITRPRCSVGSILFSTRVIKNYSDDTYPTLGASSSATLILPLTLLQQKSSCNDYLSYLSVFSSDNCYYNPDLYSDVEEIVQRHIGSCETHRVQTEDGYILTVFRIPQHHPKGVIVLQHGMAQSSRIWVAQQNDSVAFVFWKAGYDVWLANFRGTRYSRNHTRLSPDQAAFWDFSLYELGYFDTHAVVEYVKVETNQSRIVHLGVSMGGAAGLVYASLRPNDAADSLSVMVPMAPYVFLSRFSMFNQLLSLASTLHPYQDTTGIYTLLSHDSWYVRLLKAAAMTIPFKKLVPYSISFISGWTPDEFDPRFANDAAVHLDSPLFLKIAHHYSQIYKANGLFQMYDYGEKGNLQMYGFAKPPLFPLEKIKTSVFVVYGSHDTISRVEDNQELLGKLPGDVVLGQILVDNFNHLDFFFGRRRTEMWLDPVSVVRLRQCRSVTHAHLIHLDGPARCSHAAGRDPRTKRDRPVTDGPPGDVLRHQAAAESILFHAASADENFFNKKERQRKIVRILVQQTVAEEMKIKEILGQSASEELNECAETKIERGALEDSARVLIRQMHDLCTVSDGPLAIVLSQMGRVKSERFHKRKFYYRGQAPVRTRGSQKSGQDDRGPSRKRRVHDDGFSSMDLLRGVYMLTQVNHVTIDNLIFRLHSNATVILLVTFSIAVTTRQYVGNPIDCVHTRDIPEEVLNTYCWIHSTYTVIDAFRKVPGNQASYPGVQNSGKLPIKQVKYYQWVAFTLFFQESVAASVPSVLSDGSPGAAGARDVTMGRSLIRVNHIHTDSPIFRLHYSITVLILIAFSLIVTTRQYVGNPIDCIHTKDIPEDVLNTFCWIHSTFTIRQQRHPRAEPFVSYPGVQTTIDEKDKKLVRYYQWVCFCLFFQVSSEDAALRRPKSRTGDVWIALIRPWPTLILEDTQTFAVIKYTEHRGRVRCAPGLNSEGSGFESLSGLLFEEWIFRKWVLCNLDLQAILFYTPRWLWKSWEGGKIHALMMDLDVGICSEIEKKQKKKLMIDYLWENLRYHNWWAYKYYFCELLSLINVIGQMFLMNRFFDGAFLMFGFDVIAFINSDQEDRIDPMIEIFPRMTKCTFYKFGVSGDMEKHDAMCILPLNVVNEKIYIFLWFWFIILSILTFFTVIYRVVIIFSPRMRVYLLRMRYRLVRTDAIDLIVRRSKMGDWFLFYMLGENVDSVIFRDVLQELANKLARHNFHHIPGFKVLRYRSVQMKPSPGNNVVPHPPVRSPDACHCVPRHLCADDDITMNGHGLLDPRVGKMICPDPSEVCCDATPNTAPAENKPPRCGSPSKAHIKSRITSGSPTSFGELPWNLIIQESGGDKKRNLYKCGASLIHPKVAITAAHCVTPYSEQPEKILVRAGEWDVDSRAEPLPFQDNFVEEILIYYDYNALSLKNDIAVLILAEHFQLADNVGIICLSSPDERIAENGCIASGWGKDAHPEGKYSPVLKKVQVPLVPRDYCLQALRATRLGPKYSLHKSFVCAGGKKNRDSCKGDGGSPLVCPLLEDRTRFVQVGIVSWGIGCGNVGVPGVYVNVPLFLDWIEGEMADRELDTRLVDKRIMKPDGLQLFQDYSRQEVSRLTRSASSHHPSLARSLSQPSLARSASEFTERWIAPSRYDTASEFTSPEATPKSQRSSRIQPLHVPRGTGEHSSVWQATASSQIAQRPGMTAKVVTKEFRSEASTSFMATSDKNWFGDNDSEASFK</sequence>
<accession>A0A8J6L9W3</accession>
<organism evidence="25 26">
    <name type="scientific">Tenebrio molitor</name>
    <name type="common">Yellow mealworm beetle</name>
    <dbReference type="NCBI Taxonomy" id="7067"/>
    <lineage>
        <taxon>Eukaryota</taxon>
        <taxon>Metazoa</taxon>
        <taxon>Ecdysozoa</taxon>
        <taxon>Arthropoda</taxon>
        <taxon>Hexapoda</taxon>
        <taxon>Insecta</taxon>
        <taxon>Pterygota</taxon>
        <taxon>Neoptera</taxon>
        <taxon>Endopterygota</taxon>
        <taxon>Coleoptera</taxon>
        <taxon>Polyphaga</taxon>
        <taxon>Cucujiformia</taxon>
        <taxon>Tenebrionidae</taxon>
        <taxon>Tenebrio</taxon>
    </lineage>
</organism>
<dbReference type="InterPro" id="IPR000073">
    <property type="entry name" value="AB_hydrolase_1"/>
</dbReference>
<keyword evidence="16" id="KW-0443">Lipid metabolism</keyword>
<evidence type="ECO:0000256" key="5">
    <source>
        <dbReference type="ARBA" id="ARBA00022448"/>
    </source>
</evidence>
<feature type="signal peptide" evidence="23">
    <location>
        <begin position="1"/>
        <end position="23"/>
    </location>
</feature>
<keyword evidence="26" id="KW-1185">Reference proteome</keyword>
<evidence type="ECO:0000256" key="18">
    <source>
        <dbReference type="ARBA" id="ARBA00023157"/>
    </source>
</evidence>
<dbReference type="CDD" id="cd00190">
    <property type="entry name" value="Tryp_SPc"/>
    <property type="match status" value="1"/>
</dbReference>
<evidence type="ECO:0000256" key="2">
    <source>
        <dbReference type="ARBA" id="ARBA00004613"/>
    </source>
</evidence>
<feature type="domain" description="Peptidase S1" evidence="24">
    <location>
        <begin position="2007"/>
        <end position="2256"/>
    </location>
</feature>
<keyword evidence="19" id="KW-0325">Glycoprotein</keyword>
<comment type="similarity">
    <text evidence="4">Belongs to the AB hydrolase superfamily. Lipase family.</text>
</comment>
<protein>
    <recommendedName>
        <fullName evidence="21">Innexin</fullName>
    </recommendedName>
</protein>
<keyword evidence="13" id="KW-0442">Lipid degradation</keyword>
<comment type="caution">
    <text evidence="25">The sequence shown here is derived from an EMBL/GenBank/DDBJ whole genome shotgun (WGS) entry which is preliminary data.</text>
</comment>
<evidence type="ECO:0000256" key="17">
    <source>
        <dbReference type="ARBA" id="ARBA00023136"/>
    </source>
</evidence>
<dbReference type="InterPro" id="IPR043504">
    <property type="entry name" value="Peptidase_S1_PA_chymotrypsin"/>
</dbReference>
<evidence type="ECO:0000256" key="16">
    <source>
        <dbReference type="ARBA" id="ARBA00023098"/>
    </source>
</evidence>
<keyword evidence="14 21" id="KW-1133">Transmembrane helix</keyword>
<evidence type="ECO:0000256" key="6">
    <source>
        <dbReference type="ARBA" id="ARBA00022475"/>
    </source>
</evidence>
<dbReference type="PROSITE" id="PS50240">
    <property type="entry name" value="TRYPSIN_DOM"/>
    <property type="match status" value="1"/>
</dbReference>
<feature type="region of interest" description="Disordered" evidence="22">
    <location>
        <begin position="1983"/>
        <end position="2008"/>
    </location>
</feature>
<dbReference type="Proteomes" id="UP000719412">
    <property type="component" value="Unassembled WGS sequence"/>
</dbReference>
<dbReference type="GO" id="GO:0005921">
    <property type="term" value="C:gap junction"/>
    <property type="evidence" value="ECO:0007669"/>
    <property type="project" value="UniProtKB-SubCell"/>
</dbReference>
<keyword evidence="7" id="KW-0964">Secreted</keyword>
<evidence type="ECO:0000256" key="14">
    <source>
        <dbReference type="ARBA" id="ARBA00022989"/>
    </source>
</evidence>
<evidence type="ECO:0000256" key="19">
    <source>
        <dbReference type="ARBA" id="ARBA00023180"/>
    </source>
</evidence>